<dbReference type="NCBIfam" id="TIGR01409">
    <property type="entry name" value="TAT_signal_seq"/>
    <property type="match status" value="1"/>
</dbReference>
<name>A0A1N7FZN3_9RHOB</name>
<evidence type="ECO:0000313" key="2">
    <source>
        <dbReference type="EMBL" id="SIS05656.1"/>
    </source>
</evidence>
<dbReference type="AlphaFoldDB" id="A0A1N7FZN3"/>
<feature type="signal peptide" evidence="1">
    <location>
        <begin position="1"/>
        <end position="21"/>
    </location>
</feature>
<reference evidence="2 3" key="1">
    <citation type="submission" date="2017-01" db="EMBL/GenBank/DDBJ databases">
        <authorList>
            <person name="Mah S.A."/>
            <person name="Swanson W.J."/>
            <person name="Moy G.W."/>
            <person name="Vacquier V.D."/>
        </authorList>
    </citation>
    <scope>NUCLEOTIDE SEQUENCE [LARGE SCALE GENOMIC DNA]</scope>
    <source>
        <strain evidence="2 3">DSM 29590</strain>
    </source>
</reference>
<dbReference type="Pfam" id="PF07394">
    <property type="entry name" value="DUF1501"/>
    <property type="match status" value="1"/>
</dbReference>
<dbReference type="OrthoDB" id="9779968at2"/>
<accession>A0A1N7FZN3</accession>
<dbReference type="STRING" id="573024.SAMN05216208_0616"/>
<keyword evidence="3" id="KW-1185">Reference proteome</keyword>
<organism evidence="2 3">
    <name type="scientific">Roseovarius nanhaiticus</name>
    <dbReference type="NCBI Taxonomy" id="573024"/>
    <lineage>
        <taxon>Bacteria</taxon>
        <taxon>Pseudomonadati</taxon>
        <taxon>Pseudomonadota</taxon>
        <taxon>Alphaproteobacteria</taxon>
        <taxon>Rhodobacterales</taxon>
        <taxon>Roseobacteraceae</taxon>
        <taxon>Roseovarius</taxon>
    </lineage>
</organism>
<dbReference type="InterPro" id="IPR010869">
    <property type="entry name" value="DUF1501"/>
</dbReference>
<dbReference type="Proteomes" id="UP000186019">
    <property type="component" value="Unassembled WGS sequence"/>
</dbReference>
<dbReference type="EMBL" id="FTNV01000001">
    <property type="protein sequence ID" value="SIS05656.1"/>
    <property type="molecule type" value="Genomic_DNA"/>
</dbReference>
<dbReference type="InterPro" id="IPR019546">
    <property type="entry name" value="TAT_signal_bac_arc"/>
</dbReference>
<dbReference type="InterPro" id="IPR006311">
    <property type="entry name" value="TAT_signal"/>
</dbReference>
<dbReference type="PANTHER" id="PTHR43737">
    <property type="entry name" value="BLL7424 PROTEIN"/>
    <property type="match status" value="1"/>
</dbReference>
<sequence length="396" mass="41941">MSRLSRRNFLTRSLAMGCSLAASPLVTPVTLASTPGDARLVVIILRGAMDGIGAVPPLGDPAHAALRPEVDALDLGGFYGMHPALGPLKPLWDKGELAFAHAVSTPYQGQRSHFDGQDMLEAGTGMDAMGRLRDGWLNRLLRQIPGAEAGTAYAVGRGDMLLLQGAAPVSNWSPDAALILSPQAERLLEGILHDDPLFRDAAMEALELSAGGSADMEAPSTADMMSANALPAARPDAIAAFAAERLREEARIAAFSLTGFDTHASQHRSLPRALDRLASAITTLQTGLGPAWQKTAVVAITEFGRTVRLNGSGGTDHGTAGAMIMAGGALRGGQVLADWPGLAEADLFERRDLRPTRDLRAHLAWMIRHLYDTEIAALERDIFPGLDMGADARLIL</sequence>
<gene>
    <name evidence="2" type="ORF">SAMN05421666_1520</name>
</gene>
<proteinExistence type="predicted"/>
<keyword evidence="1" id="KW-0732">Signal</keyword>
<dbReference type="PROSITE" id="PS51318">
    <property type="entry name" value="TAT"/>
    <property type="match status" value="1"/>
</dbReference>
<evidence type="ECO:0000256" key="1">
    <source>
        <dbReference type="SAM" id="SignalP"/>
    </source>
</evidence>
<dbReference type="RefSeq" id="WP_076532354.1">
    <property type="nucleotide sequence ID" value="NZ_FOAC01000001.1"/>
</dbReference>
<protein>
    <submittedName>
        <fullName evidence="2">Tat (Twin-arginine translocation) pathway signal sequence</fullName>
    </submittedName>
</protein>
<dbReference type="PANTHER" id="PTHR43737:SF1">
    <property type="entry name" value="DUF1501 DOMAIN-CONTAINING PROTEIN"/>
    <property type="match status" value="1"/>
</dbReference>
<evidence type="ECO:0000313" key="3">
    <source>
        <dbReference type="Proteomes" id="UP000186019"/>
    </source>
</evidence>
<feature type="chain" id="PRO_5009941891" evidence="1">
    <location>
        <begin position="22"/>
        <end position="396"/>
    </location>
</feature>